<dbReference type="InterPro" id="IPR012939">
    <property type="entry name" value="Glyco_hydro_92"/>
</dbReference>
<keyword evidence="4" id="KW-0732">Signal</keyword>
<evidence type="ECO:0000259" key="5">
    <source>
        <dbReference type="Pfam" id="PF00754"/>
    </source>
</evidence>
<evidence type="ECO:0000256" key="3">
    <source>
        <dbReference type="ARBA" id="ARBA00022837"/>
    </source>
</evidence>
<dbReference type="Pfam" id="PF13290">
    <property type="entry name" value="CHB_HEX_C_1"/>
    <property type="match status" value="1"/>
</dbReference>
<feature type="chain" id="PRO_5045765767" evidence="4">
    <location>
        <begin position="20"/>
        <end position="975"/>
    </location>
</feature>
<dbReference type="InterPro" id="IPR050883">
    <property type="entry name" value="PNGase"/>
</dbReference>
<sequence>MKRSILFALILFSTLKLNAQDLRNLTQYVNPFIGTGGHGHTYPGPSLPFGMIQPGPDTRLEGWDGCSGYHYTDNKVYGFSQTHLSGTGIPDYCDFLIMPTVGKVEFDKEQYASEFLKKNEKAMPGYYATFLEKYNTKAEITTGLRNGLYRFTFPKNDKSNIIIDLTHRDKVLDSWIEIVNNKEIKGYRKSSAWSKSQVLYFHLIFDVPFVEAGIADHGVIKKGIKKLKSKNTKLYVRFNTVNNPVVITKIAISAVDSNGALKNLESEFKDLNFDKARSLANEVWNKELAKVIAKDKNIDKLTIFYTALYHSLLNPNLYMDVDHRYRGLDKKIHTAKDFNYYSVFSLWDTYRTEHPLLTLLDKKRTLDFIKTFLAMYQQGKQLPVWPLAEEETFCMIGNHAIPVIVDAYAKGIRDFDVELALSAMKHSVNRKQFGIDVYRDFGAVMADKEHESASKTVEYAYDDWAIAQFAKMIGKKDDYVTYISRAQNWKNVYDPVTKHIRARYNGGWWKPFNATEVNNNYTEGNSWHYSFSTQQDVNGHILMMGGVEPFYAKLNELFTTNATLTGRDQSDITGLIGQYAHGNEPSHHMAYLFNFTNRPDKTQLYVNKILNEQYSNQPNGLSGNEDCGQMSAWLVMSAMGIYPLSPGNNQYQIGTPWLDEITIYLDGKTPFTFKANNRTIDNFYFDGISLNNKQYNRLDFDYDDLKNGGVLEFKMTSKADLNFLNGLKKPNIHINEELIVPNPIIDGPQETFKGTTEVSLSNALPNTITYYTLDGSIPTKFSSKYETPIKINKSTTVKAIAYKEGYKPSYLSTAAYTLFDSPFKITTHSEINESYTGGGNDALIDGVRGELNWRVGNKWQGFWGKDFEVTIDLGTIMTVKEVGLGSIQDTQAWIIFPPTTTFYLSNDNVNFKPVATIKAPAKPNDYTLQTKNIVGTINKNGRYLKIIAKNYGILPDWHEGKGGLAHLFFDEITIK</sequence>
<gene>
    <name evidence="9" type="ORF">VRU49_09130</name>
</gene>
<reference evidence="9 10" key="1">
    <citation type="submission" date="2024-01" db="EMBL/GenBank/DDBJ databases">
        <title>Pedobacter sp. nov., isolated from oil-contaminated soil.</title>
        <authorList>
            <person name="Le N.T.T."/>
        </authorList>
    </citation>
    <scope>NUCLEOTIDE SEQUENCE [LARGE SCALE GENOMIC DNA]</scope>
    <source>
        <strain evidence="9 10">VNH31</strain>
    </source>
</reference>
<dbReference type="InterPro" id="IPR041371">
    <property type="entry name" value="GH92_N"/>
</dbReference>
<dbReference type="Gene3D" id="2.70.98.10">
    <property type="match status" value="1"/>
</dbReference>
<feature type="signal peptide" evidence="4">
    <location>
        <begin position="1"/>
        <end position="19"/>
    </location>
</feature>
<evidence type="ECO:0000256" key="2">
    <source>
        <dbReference type="ARBA" id="ARBA00011245"/>
    </source>
</evidence>
<feature type="domain" description="Glycosyl hydrolase family 92 N-terminal" evidence="8">
    <location>
        <begin position="28"/>
        <end position="253"/>
    </location>
</feature>
<dbReference type="InterPro" id="IPR000421">
    <property type="entry name" value="FA58C"/>
</dbReference>
<dbReference type="EMBL" id="JAZDQU010000002">
    <property type="protein sequence ID" value="MEE1885577.1"/>
    <property type="molecule type" value="Genomic_DNA"/>
</dbReference>
<dbReference type="SUPFAM" id="SSF48208">
    <property type="entry name" value="Six-hairpin glycosidases"/>
    <property type="match status" value="1"/>
</dbReference>
<keyword evidence="10" id="KW-1185">Reference proteome</keyword>
<dbReference type="Gene3D" id="2.60.120.260">
    <property type="entry name" value="Galactose-binding domain-like"/>
    <property type="match status" value="1"/>
</dbReference>
<dbReference type="Pfam" id="PF17678">
    <property type="entry name" value="Glyco_hydro_92N"/>
    <property type="match status" value="1"/>
</dbReference>
<organism evidence="9 10">
    <name type="scientific">Pedobacter flavus</name>
    <dbReference type="NCBI Taxonomy" id="3113906"/>
    <lineage>
        <taxon>Bacteria</taxon>
        <taxon>Pseudomonadati</taxon>
        <taxon>Bacteroidota</taxon>
        <taxon>Sphingobacteriia</taxon>
        <taxon>Sphingobacteriales</taxon>
        <taxon>Sphingobacteriaceae</taxon>
        <taxon>Pedobacter</taxon>
    </lineage>
</organism>
<dbReference type="GO" id="GO:0016798">
    <property type="term" value="F:hydrolase activity, acting on glycosyl bonds"/>
    <property type="evidence" value="ECO:0007669"/>
    <property type="project" value="UniProtKB-KW"/>
</dbReference>
<dbReference type="PANTHER" id="PTHR12143">
    <property type="entry name" value="PEPTIDE N-GLYCANASE PNGASE -RELATED"/>
    <property type="match status" value="1"/>
</dbReference>
<dbReference type="InterPro" id="IPR008928">
    <property type="entry name" value="6-hairpin_glycosidase_sf"/>
</dbReference>
<dbReference type="SUPFAM" id="SSF49785">
    <property type="entry name" value="Galactose-binding domain-like"/>
    <property type="match status" value="1"/>
</dbReference>
<dbReference type="NCBIfam" id="TIGR01180">
    <property type="entry name" value="aman2_put"/>
    <property type="match status" value="1"/>
</dbReference>
<evidence type="ECO:0000313" key="10">
    <source>
        <dbReference type="Proteomes" id="UP001337681"/>
    </source>
</evidence>
<dbReference type="Pfam" id="PF07971">
    <property type="entry name" value="Glyco_hydro_92"/>
    <property type="match status" value="1"/>
</dbReference>
<dbReference type="Gene3D" id="1.20.1610.10">
    <property type="entry name" value="alpha-1,2-mannosidases domains"/>
    <property type="match status" value="1"/>
</dbReference>
<comment type="cofactor">
    <cofactor evidence="1">
        <name>Ca(2+)</name>
        <dbReference type="ChEBI" id="CHEBI:29108"/>
    </cofactor>
</comment>
<dbReference type="Proteomes" id="UP001337681">
    <property type="component" value="Unassembled WGS sequence"/>
</dbReference>
<name>A0ABU7H2N7_9SPHI</name>
<keyword evidence="9" id="KW-0378">Hydrolase</keyword>
<evidence type="ECO:0000259" key="6">
    <source>
        <dbReference type="Pfam" id="PF07971"/>
    </source>
</evidence>
<proteinExistence type="predicted"/>
<accession>A0ABU7H2N7</accession>
<dbReference type="EC" id="3.2.1.-" evidence="9"/>
<evidence type="ECO:0000256" key="4">
    <source>
        <dbReference type="SAM" id="SignalP"/>
    </source>
</evidence>
<dbReference type="InterPro" id="IPR014718">
    <property type="entry name" value="GH-type_carb-bd"/>
</dbReference>
<dbReference type="Gene3D" id="3.30.2080.10">
    <property type="entry name" value="GH92 mannosidase domain"/>
    <property type="match status" value="1"/>
</dbReference>
<feature type="domain" description="F5/8 type C" evidence="5">
    <location>
        <begin position="825"/>
        <end position="950"/>
    </location>
</feature>
<dbReference type="Gene3D" id="1.20.1050.60">
    <property type="entry name" value="alpha-1,2-mannosidase"/>
    <property type="match status" value="1"/>
</dbReference>
<dbReference type="PANTHER" id="PTHR12143:SF39">
    <property type="entry name" value="SECRETED PROTEIN"/>
    <property type="match status" value="1"/>
</dbReference>
<comment type="caution">
    <text evidence="9">The sequence shown here is derived from an EMBL/GenBank/DDBJ whole genome shotgun (WGS) entry which is preliminary data.</text>
</comment>
<comment type="subunit">
    <text evidence="2">Monomer.</text>
</comment>
<dbReference type="InterPro" id="IPR059177">
    <property type="entry name" value="GH29D-like_dom"/>
</dbReference>
<feature type="domain" description="GH29D-like beta-sandwich" evidence="7">
    <location>
        <begin position="749"/>
        <end position="812"/>
    </location>
</feature>
<dbReference type="InterPro" id="IPR008979">
    <property type="entry name" value="Galactose-bd-like_sf"/>
</dbReference>
<keyword evidence="9" id="KW-0326">Glycosidase</keyword>
<evidence type="ECO:0000259" key="7">
    <source>
        <dbReference type="Pfam" id="PF13290"/>
    </source>
</evidence>
<protein>
    <submittedName>
        <fullName evidence="9">GH92 family glycosyl hydrolase</fullName>
        <ecNumber evidence="9">3.2.1.-</ecNumber>
    </submittedName>
</protein>
<dbReference type="RefSeq" id="WP_330146472.1">
    <property type="nucleotide sequence ID" value="NZ_JAZDQU010000002.1"/>
</dbReference>
<keyword evidence="3" id="KW-0106">Calcium</keyword>
<dbReference type="InterPro" id="IPR005887">
    <property type="entry name" value="GH92_a_mannosidase_put"/>
</dbReference>
<evidence type="ECO:0000259" key="8">
    <source>
        <dbReference type="Pfam" id="PF17678"/>
    </source>
</evidence>
<evidence type="ECO:0000256" key="1">
    <source>
        <dbReference type="ARBA" id="ARBA00001913"/>
    </source>
</evidence>
<evidence type="ECO:0000313" key="9">
    <source>
        <dbReference type="EMBL" id="MEE1885577.1"/>
    </source>
</evidence>
<dbReference type="Pfam" id="PF00754">
    <property type="entry name" value="F5_F8_type_C"/>
    <property type="match status" value="1"/>
</dbReference>
<feature type="domain" description="Glycosyl hydrolase family 92" evidence="6">
    <location>
        <begin position="260"/>
        <end position="716"/>
    </location>
</feature>